<feature type="domain" description="HMA" evidence="1">
    <location>
        <begin position="12"/>
        <end position="52"/>
    </location>
</feature>
<accession>A0A7N0TXV9</accession>
<dbReference type="Gramene" id="Kaladp0048s0402.1.v1.1">
    <property type="protein sequence ID" value="Kaladp0048s0402.1.v1.1"/>
    <property type="gene ID" value="Kaladp0048s0402.v1.1"/>
</dbReference>
<keyword evidence="3" id="KW-1185">Reference proteome</keyword>
<evidence type="ECO:0000313" key="3">
    <source>
        <dbReference type="Proteomes" id="UP000594263"/>
    </source>
</evidence>
<reference evidence="2" key="1">
    <citation type="submission" date="2021-01" db="UniProtKB">
        <authorList>
            <consortium name="EnsemblPlants"/>
        </authorList>
    </citation>
    <scope>IDENTIFICATION</scope>
</reference>
<name>A0A7N0TXV9_KALFE</name>
<dbReference type="Pfam" id="PF00403">
    <property type="entry name" value="HMA"/>
    <property type="match status" value="1"/>
</dbReference>
<dbReference type="EnsemblPlants" id="Kaladp0048s0402.1.v1.1">
    <property type="protein sequence ID" value="Kaladp0048s0402.1.v1.1"/>
    <property type="gene ID" value="Kaladp0048s0402.v1.1"/>
</dbReference>
<protein>
    <recommendedName>
        <fullName evidence="1">HMA domain-containing protein</fullName>
    </recommendedName>
</protein>
<evidence type="ECO:0000313" key="2">
    <source>
        <dbReference type="EnsemblPlants" id="Kaladp0048s0402.1.v1.1"/>
    </source>
</evidence>
<organism evidence="2 3">
    <name type="scientific">Kalanchoe fedtschenkoi</name>
    <name type="common">Lavender scallops</name>
    <name type="synonym">South American air plant</name>
    <dbReference type="NCBI Taxonomy" id="63787"/>
    <lineage>
        <taxon>Eukaryota</taxon>
        <taxon>Viridiplantae</taxon>
        <taxon>Streptophyta</taxon>
        <taxon>Embryophyta</taxon>
        <taxon>Tracheophyta</taxon>
        <taxon>Spermatophyta</taxon>
        <taxon>Magnoliopsida</taxon>
        <taxon>eudicotyledons</taxon>
        <taxon>Gunneridae</taxon>
        <taxon>Pentapetalae</taxon>
        <taxon>Saxifragales</taxon>
        <taxon>Crassulaceae</taxon>
        <taxon>Kalanchoe</taxon>
    </lineage>
</organism>
<dbReference type="InterPro" id="IPR006121">
    <property type="entry name" value="HMA_dom"/>
</dbReference>
<dbReference type="Gene3D" id="3.30.70.100">
    <property type="match status" value="1"/>
</dbReference>
<sequence length="118" mass="13484">MASYMTCLFQLNTHCWECNNTIRAALCRVYGVSSVTVDSMSDTVKVVGKVDPHRLLTLMLPYDTHVRLLWAKPTSYADDYYHCHTRQPLVPIVPHAGGCYQQHSRCTHDYHHSGCNIM</sequence>
<dbReference type="GO" id="GO:0046872">
    <property type="term" value="F:metal ion binding"/>
    <property type="evidence" value="ECO:0007669"/>
    <property type="project" value="InterPro"/>
</dbReference>
<dbReference type="Proteomes" id="UP000594263">
    <property type="component" value="Unplaced"/>
</dbReference>
<dbReference type="AlphaFoldDB" id="A0A7N0TXV9"/>
<dbReference type="SUPFAM" id="SSF55008">
    <property type="entry name" value="HMA, heavy metal-associated domain"/>
    <property type="match status" value="1"/>
</dbReference>
<proteinExistence type="predicted"/>
<evidence type="ECO:0000259" key="1">
    <source>
        <dbReference type="Pfam" id="PF00403"/>
    </source>
</evidence>
<dbReference type="InterPro" id="IPR036163">
    <property type="entry name" value="HMA_dom_sf"/>
</dbReference>